<sequence>MSDAITRGKRQTIILCLPIQINEITEEQPTPSMDGKPSAKPPLEFAGFLFQPTSPIPPIENKTCQCIHPLMARWYIIKLLLKLRNLHDQGYFYGNLKPSNIMVTEVGHLRLADFGMTLRDIMDNWEYPIDRTLTRILHAR</sequence>
<feature type="domain" description="Protein kinase" evidence="1">
    <location>
        <begin position="1"/>
        <end position="140"/>
    </location>
</feature>
<gene>
    <name evidence="2" type="ORF">M422DRAFT_260939</name>
</gene>
<dbReference type="EMBL" id="KN837176">
    <property type="protein sequence ID" value="KIJ36592.1"/>
    <property type="molecule type" value="Genomic_DNA"/>
</dbReference>
<dbReference type="InterPro" id="IPR000719">
    <property type="entry name" value="Prot_kinase_dom"/>
</dbReference>
<evidence type="ECO:0000313" key="3">
    <source>
        <dbReference type="Proteomes" id="UP000054279"/>
    </source>
</evidence>
<dbReference type="GO" id="GO:0004672">
    <property type="term" value="F:protein kinase activity"/>
    <property type="evidence" value="ECO:0007669"/>
    <property type="project" value="InterPro"/>
</dbReference>
<accession>A0A0C9V4E1</accession>
<dbReference type="PROSITE" id="PS50011">
    <property type="entry name" value="PROTEIN_KINASE_DOM"/>
    <property type="match status" value="1"/>
</dbReference>
<dbReference type="Gene3D" id="1.10.510.10">
    <property type="entry name" value="Transferase(Phosphotransferase) domain 1"/>
    <property type="match status" value="1"/>
</dbReference>
<name>A0A0C9V4E1_SPHS4</name>
<dbReference type="InterPro" id="IPR011009">
    <property type="entry name" value="Kinase-like_dom_sf"/>
</dbReference>
<reference evidence="2 3" key="1">
    <citation type="submission" date="2014-06" db="EMBL/GenBank/DDBJ databases">
        <title>Evolutionary Origins and Diversification of the Mycorrhizal Mutualists.</title>
        <authorList>
            <consortium name="DOE Joint Genome Institute"/>
            <consortium name="Mycorrhizal Genomics Consortium"/>
            <person name="Kohler A."/>
            <person name="Kuo A."/>
            <person name="Nagy L.G."/>
            <person name="Floudas D."/>
            <person name="Copeland A."/>
            <person name="Barry K.W."/>
            <person name="Cichocki N."/>
            <person name="Veneault-Fourrey C."/>
            <person name="LaButti K."/>
            <person name="Lindquist E.A."/>
            <person name="Lipzen A."/>
            <person name="Lundell T."/>
            <person name="Morin E."/>
            <person name="Murat C."/>
            <person name="Riley R."/>
            <person name="Ohm R."/>
            <person name="Sun H."/>
            <person name="Tunlid A."/>
            <person name="Henrissat B."/>
            <person name="Grigoriev I.V."/>
            <person name="Hibbett D.S."/>
            <person name="Martin F."/>
        </authorList>
    </citation>
    <scope>NUCLEOTIDE SEQUENCE [LARGE SCALE GENOMIC DNA]</scope>
    <source>
        <strain evidence="2 3">SS14</strain>
    </source>
</reference>
<protein>
    <recommendedName>
        <fullName evidence="1">Protein kinase domain-containing protein</fullName>
    </recommendedName>
</protein>
<organism evidence="2 3">
    <name type="scientific">Sphaerobolus stellatus (strain SS14)</name>
    <dbReference type="NCBI Taxonomy" id="990650"/>
    <lineage>
        <taxon>Eukaryota</taxon>
        <taxon>Fungi</taxon>
        <taxon>Dikarya</taxon>
        <taxon>Basidiomycota</taxon>
        <taxon>Agaricomycotina</taxon>
        <taxon>Agaricomycetes</taxon>
        <taxon>Phallomycetidae</taxon>
        <taxon>Geastrales</taxon>
        <taxon>Sphaerobolaceae</taxon>
        <taxon>Sphaerobolus</taxon>
    </lineage>
</organism>
<dbReference type="OrthoDB" id="541276at2759"/>
<dbReference type="GO" id="GO:0005524">
    <property type="term" value="F:ATP binding"/>
    <property type="evidence" value="ECO:0007669"/>
    <property type="project" value="InterPro"/>
</dbReference>
<evidence type="ECO:0000259" key="1">
    <source>
        <dbReference type="PROSITE" id="PS50011"/>
    </source>
</evidence>
<dbReference type="HOGENOM" id="CLU_1836411_0_0_1"/>
<dbReference type="SUPFAM" id="SSF56112">
    <property type="entry name" value="Protein kinase-like (PK-like)"/>
    <property type="match status" value="1"/>
</dbReference>
<proteinExistence type="predicted"/>
<keyword evidence="3" id="KW-1185">Reference proteome</keyword>
<evidence type="ECO:0000313" key="2">
    <source>
        <dbReference type="EMBL" id="KIJ36592.1"/>
    </source>
</evidence>
<dbReference type="AlphaFoldDB" id="A0A0C9V4E1"/>
<dbReference type="Proteomes" id="UP000054279">
    <property type="component" value="Unassembled WGS sequence"/>
</dbReference>